<evidence type="ECO:0000256" key="1">
    <source>
        <dbReference type="ARBA" id="ARBA00004906"/>
    </source>
</evidence>
<dbReference type="InterPro" id="IPR043129">
    <property type="entry name" value="ATPase_NBD"/>
</dbReference>
<evidence type="ECO:0000256" key="7">
    <source>
        <dbReference type="ARBA" id="ARBA00022833"/>
    </source>
</evidence>
<dbReference type="SUPFAM" id="SSF53067">
    <property type="entry name" value="Actin-like ATPase domain"/>
    <property type="match status" value="1"/>
</dbReference>
<organism evidence="10 11">
    <name type="scientific">Psilocybe cf. subviscida</name>
    <dbReference type="NCBI Taxonomy" id="2480587"/>
    <lineage>
        <taxon>Eukaryota</taxon>
        <taxon>Fungi</taxon>
        <taxon>Dikarya</taxon>
        <taxon>Basidiomycota</taxon>
        <taxon>Agaricomycotina</taxon>
        <taxon>Agaricomycetes</taxon>
        <taxon>Agaricomycetidae</taxon>
        <taxon>Agaricales</taxon>
        <taxon>Agaricineae</taxon>
        <taxon>Strophariaceae</taxon>
        <taxon>Psilocybe</taxon>
    </lineage>
</organism>
<dbReference type="InterPro" id="IPR051628">
    <property type="entry name" value="LUBAC_E3_Ligases"/>
</dbReference>
<dbReference type="PANTHER" id="PTHR22770:SF47">
    <property type="entry name" value="E3 UBIQUITIN-PROTEIN LIGASE RNF216"/>
    <property type="match status" value="1"/>
</dbReference>
<evidence type="ECO:0000256" key="3">
    <source>
        <dbReference type="ARBA" id="ARBA00022723"/>
    </source>
</evidence>
<evidence type="ECO:0000256" key="8">
    <source>
        <dbReference type="SAM" id="MobiDB-lite"/>
    </source>
</evidence>
<keyword evidence="2" id="KW-0808">Transferase</keyword>
<comment type="pathway">
    <text evidence="1">Protein modification; protein ubiquitination.</text>
</comment>
<dbReference type="InterPro" id="IPR043708">
    <property type="entry name" value="DUF5648"/>
</dbReference>
<dbReference type="Gene3D" id="3.90.640.10">
    <property type="entry name" value="Actin, Chain A, domain 4"/>
    <property type="match status" value="1"/>
</dbReference>
<dbReference type="CDD" id="cd10170">
    <property type="entry name" value="ASKHA_NBD_HSP70"/>
    <property type="match status" value="1"/>
</dbReference>
<dbReference type="InterPro" id="IPR047545">
    <property type="entry name" value="BRcat_RBR_RNF216"/>
</dbReference>
<evidence type="ECO:0000256" key="5">
    <source>
        <dbReference type="ARBA" id="ARBA00022771"/>
    </source>
</evidence>
<protein>
    <recommendedName>
        <fullName evidence="9">RING-type domain-containing protein</fullName>
    </recommendedName>
</protein>
<evidence type="ECO:0000313" key="10">
    <source>
        <dbReference type="EMBL" id="KAF5322033.1"/>
    </source>
</evidence>
<keyword evidence="4" id="KW-0677">Repeat</keyword>
<dbReference type="EMBL" id="JAACJJ010000028">
    <property type="protein sequence ID" value="KAF5322033.1"/>
    <property type="molecule type" value="Genomic_DNA"/>
</dbReference>
<dbReference type="Gene3D" id="3.30.420.40">
    <property type="match status" value="2"/>
</dbReference>
<name>A0A8H5F3L2_9AGAR</name>
<accession>A0A8H5F3L2</accession>
<evidence type="ECO:0000313" key="11">
    <source>
        <dbReference type="Proteomes" id="UP000567179"/>
    </source>
</evidence>
<dbReference type="Gene3D" id="3.30.40.10">
    <property type="entry name" value="Zinc/RING finger domain, C3HC4 (zinc finger)"/>
    <property type="match status" value="1"/>
</dbReference>
<dbReference type="AlphaFoldDB" id="A0A8H5F3L2"/>
<comment type="caution">
    <text evidence="10">The sequence shown here is derived from an EMBL/GenBank/DDBJ whole genome shotgun (WGS) entry which is preliminary data.</text>
</comment>
<dbReference type="OrthoDB" id="2963168at2759"/>
<dbReference type="InterPro" id="IPR013083">
    <property type="entry name" value="Znf_RING/FYVE/PHD"/>
</dbReference>
<dbReference type="PROSITE" id="PS51873">
    <property type="entry name" value="TRIAD"/>
    <property type="match status" value="1"/>
</dbReference>
<keyword evidence="11" id="KW-1185">Reference proteome</keyword>
<dbReference type="CDD" id="cd20339">
    <property type="entry name" value="BRcat_RBR_RNF216"/>
    <property type="match status" value="1"/>
</dbReference>
<evidence type="ECO:0000256" key="4">
    <source>
        <dbReference type="ARBA" id="ARBA00022737"/>
    </source>
</evidence>
<proteinExistence type="predicted"/>
<dbReference type="CDD" id="cd16630">
    <property type="entry name" value="RING-HC_RBR_RNF216"/>
    <property type="match status" value="1"/>
</dbReference>
<dbReference type="GO" id="GO:0016740">
    <property type="term" value="F:transferase activity"/>
    <property type="evidence" value="ECO:0007669"/>
    <property type="project" value="UniProtKB-KW"/>
</dbReference>
<reference evidence="10 11" key="1">
    <citation type="journal article" date="2020" name="ISME J.">
        <title>Uncovering the hidden diversity of litter-decomposition mechanisms in mushroom-forming fungi.</title>
        <authorList>
            <person name="Floudas D."/>
            <person name="Bentzer J."/>
            <person name="Ahren D."/>
            <person name="Johansson T."/>
            <person name="Persson P."/>
            <person name="Tunlid A."/>
        </authorList>
    </citation>
    <scope>NUCLEOTIDE SEQUENCE [LARGE SCALE GENOMIC DNA]</scope>
    <source>
        <strain evidence="10 11">CBS 101986</strain>
    </source>
</reference>
<dbReference type="Proteomes" id="UP000567179">
    <property type="component" value="Unassembled WGS sequence"/>
</dbReference>
<keyword evidence="7" id="KW-0862">Zinc</keyword>
<evidence type="ECO:0000256" key="6">
    <source>
        <dbReference type="ARBA" id="ARBA00022786"/>
    </source>
</evidence>
<sequence>MNKQRRAACGNIANAAHLRRMYHSAGKDHFYTISGWDELAYSQQGYVTQTLNAAFIFQFSTDATSLVPLYRLYQNATQTHLYTASASLRQTLLTSTQPPFVDDGSWGGITGYVYPDGSCPGTVPLLWASSSLITDNYYTIDTTEYNSFVANGYTAKGPVAWVYPVRASKIPTIIYYDRDGKLKAVGAEAMREGIYEQVEDEGWVKAEWFVPHLWSNIAPGASHQVINDLPSLPPGKTVVDVFADFLAYLYKCAAAYIKDTYANGAALWGLVEGQIEFVLSYRNGGEGVPDDIRKAAIRAGLVSDTPPGHARLSFVTEGEASLRYAIQNGLAKAATQIGDGVMIVDAGGGSIDVSSYRNVSKDTFEEVAVPQCYFNGSVFISVYVREFLSNFLEDSPYLDDLDHIVRCFDRTTKLRFRNAKDVQYINFGLMTDNDPAYNICYGQLKLDGSDVALFFEKSIECIVQAVISQRDTVLKTISHVVLVGGFSASDWVYSQVKEALTPLGLHVIRPDNHVDKAVSDGAILFYLDRYMRSHAAKVTYGIPPRSRACGPDLGFMARMSASSSRLLKDPLAGFVIGNQNCLAPRRVPRSLSNPTSASQPALSAQLPAQLLSAVSKGKGKAKEVIDVIEISDADDDALATTAPSVSPRPQVQYLRGQQRAVAALASTSTQVPAVRGATPPSVQVIEPASPQPTPVAAAAPAPAPSPPPELTRGQHIAQAIVRITEVLSHVEPEYLLCRVNTYVDEMGERTADHVLDTLFEIEAAGGDASLPEPPKGPIAEVMPANVVLTQGQLIAQAIADVTEILPDVDPDHLLAQVSRYVDEMGEGTAEHVLDILFVAEAAGGGGYPRIVKEAVSPQRALAQPDPVLREPVREAADPNDFECGCCFSEYPFAERVQCPDAHLFCSNCILQYAATQLGEHNPLFVCMHSSDCKLPFLESELRRVLTPTLMTLHSRLTAQRAVAAAGLEGLEECPFCDWKCIIDAPIELDRQFICGNEEGGCGIVSCRECKKRYHPQNTCEEMDEDKVLNRQHAIEEAMTRALMRNCPNPSCKKAFVKEYGCNKMIITGYEHFNVMPGAQAHTAIAGRCKLFDDVEE</sequence>
<dbReference type="PANTHER" id="PTHR22770">
    <property type="entry name" value="UBIQUITIN CONJUGATING ENZYME 7 INTERACTING PROTEIN-RELATED"/>
    <property type="match status" value="1"/>
</dbReference>
<evidence type="ECO:0000259" key="9">
    <source>
        <dbReference type="PROSITE" id="PS51873"/>
    </source>
</evidence>
<dbReference type="Pfam" id="PF18885">
    <property type="entry name" value="DUF5648"/>
    <property type="match status" value="1"/>
</dbReference>
<dbReference type="GO" id="GO:0008270">
    <property type="term" value="F:zinc ion binding"/>
    <property type="evidence" value="ECO:0007669"/>
    <property type="project" value="UniProtKB-KW"/>
</dbReference>
<gene>
    <name evidence="10" type="ORF">D9619_002226</name>
</gene>
<keyword evidence="5" id="KW-0863">Zinc-finger</keyword>
<feature type="domain" description="RING-type" evidence="9">
    <location>
        <begin position="879"/>
        <end position="1096"/>
    </location>
</feature>
<dbReference type="InterPro" id="IPR044066">
    <property type="entry name" value="TRIAD_supradom"/>
</dbReference>
<feature type="region of interest" description="Disordered" evidence="8">
    <location>
        <begin position="687"/>
        <end position="711"/>
    </location>
</feature>
<dbReference type="InterPro" id="IPR047544">
    <property type="entry name" value="RING-HC_RBR_RNF216"/>
</dbReference>
<keyword evidence="6" id="KW-0833">Ubl conjugation pathway</keyword>
<keyword evidence="3" id="KW-0479">Metal-binding</keyword>
<dbReference type="Pfam" id="PF26200">
    <property type="entry name" value="Rcat_RNF216"/>
    <property type="match status" value="1"/>
</dbReference>
<evidence type="ECO:0000256" key="2">
    <source>
        <dbReference type="ARBA" id="ARBA00022679"/>
    </source>
</evidence>